<reference evidence="3" key="1">
    <citation type="journal article" date="2019" name="Int. J. Syst. Evol. Microbiol.">
        <title>The Global Catalogue of Microorganisms (GCM) 10K type strain sequencing project: providing services to taxonomists for standard genome sequencing and annotation.</title>
        <authorList>
            <consortium name="The Broad Institute Genomics Platform"/>
            <consortium name="The Broad Institute Genome Sequencing Center for Infectious Disease"/>
            <person name="Wu L."/>
            <person name="Ma J."/>
        </authorList>
    </citation>
    <scope>NUCLEOTIDE SEQUENCE [LARGE SCALE GENOMIC DNA]</scope>
    <source>
        <strain evidence="3">CCM 7855</strain>
    </source>
</reference>
<dbReference type="PANTHER" id="PTHR33121">
    <property type="entry name" value="CYCLIC DI-GMP PHOSPHODIESTERASE PDEF"/>
    <property type="match status" value="1"/>
</dbReference>
<dbReference type="SMART" id="SM00052">
    <property type="entry name" value="EAL"/>
    <property type="match status" value="1"/>
</dbReference>
<dbReference type="Proteomes" id="UP000632454">
    <property type="component" value="Unassembled WGS sequence"/>
</dbReference>
<comment type="caution">
    <text evidence="2">The sequence shown here is derived from an EMBL/GenBank/DDBJ whole genome shotgun (WGS) entry which is preliminary data.</text>
</comment>
<dbReference type="PROSITE" id="PS50883">
    <property type="entry name" value="EAL"/>
    <property type="match status" value="1"/>
</dbReference>
<dbReference type="Gene3D" id="3.20.20.450">
    <property type="entry name" value="EAL domain"/>
    <property type="match status" value="1"/>
</dbReference>
<gene>
    <name evidence="2" type="ORF">GCM10007298_18110</name>
</gene>
<dbReference type="CDD" id="cd01948">
    <property type="entry name" value="EAL"/>
    <property type="match status" value="1"/>
</dbReference>
<evidence type="ECO:0000313" key="3">
    <source>
        <dbReference type="Proteomes" id="UP000632454"/>
    </source>
</evidence>
<dbReference type="Pfam" id="PF00563">
    <property type="entry name" value="EAL"/>
    <property type="match status" value="1"/>
</dbReference>
<evidence type="ECO:0000313" key="2">
    <source>
        <dbReference type="EMBL" id="GGF22525.1"/>
    </source>
</evidence>
<evidence type="ECO:0000259" key="1">
    <source>
        <dbReference type="PROSITE" id="PS50883"/>
    </source>
</evidence>
<keyword evidence="3" id="KW-1185">Reference proteome</keyword>
<feature type="domain" description="EAL" evidence="1">
    <location>
        <begin position="26"/>
        <end position="277"/>
    </location>
</feature>
<sequence>MVASRDRRPEPSNREGSPRIHFVSGRLQVIDAGRRLDEVLSSPIEPQFQPIFDLDSMTVVGYEALARWPSAPDVSPADVFDHARLHGRLGDLDWACRRAAVVGALDAGLTRPMSVFINVEPTTLSSSPRWPFPGERFREITERDLQVVVEITERDLLVDPASVLAAVDWARDRGCGIALDDVGLNPESLALLPLVLPDVVKLDRRILADPLSPEFNETVSAVVDYASATGASILAEGIENAEDLGVTRTVGATLGQGYLLGRPGPAPTGPVGPPEHLAIPLIEVLTEPLASPADVLERMPRQITTYETIASVLDTITSYGEDLITPGCIAVAVQNQSSFIDRYAFRYEELAAKHTLVGVVGARDLNVPDVRLARPADPGFDDQFAVAILTQTTAAAVVARDLGDSGPLAQRRYAWYFTHSRSAVRDVARCLVSRLAPASAPPL</sequence>
<dbReference type="InterPro" id="IPR035919">
    <property type="entry name" value="EAL_sf"/>
</dbReference>
<organism evidence="2 3">
    <name type="scientific">Williamsia phyllosphaerae</name>
    <dbReference type="NCBI Taxonomy" id="885042"/>
    <lineage>
        <taxon>Bacteria</taxon>
        <taxon>Bacillati</taxon>
        <taxon>Actinomycetota</taxon>
        <taxon>Actinomycetes</taxon>
        <taxon>Mycobacteriales</taxon>
        <taxon>Nocardiaceae</taxon>
        <taxon>Williamsia</taxon>
    </lineage>
</organism>
<dbReference type="InterPro" id="IPR001633">
    <property type="entry name" value="EAL_dom"/>
</dbReference>
<protein>
    <recommendedName>
        <fullName evidence="1">EAL domain-containing protein</fullName>
    </recommendedName>
</protein>
<dbReference type="PANTHER" id="PTHR33121:SF76">
    <property type="entry name" value="SIGNALING PROTEIN"/>
    <property type="match status" value="1"/>
</dbReference>
<proteinExistence type="predicted"/>
<dbReference type="InterPro" id="IPR050706">
    <property type="entry name" value="Cyclic-di-GMP_PDE-like"/>
</dbReference>
<dbReference type="SUPFAM" id="SSF141868">
    <property type="entry name" value="EAL domain-like"/>
    <property type="match status" value="1"/>
</dbReference>
<accession>A0ABQ1UM97</accession>
<dbReference type="EMBL" id="BMCS01000001">
    <property type="protein sequence ID" value="GGF22525.1"/>
    <property type="molecule type" value="Genomic_DNA"/>
</dbReference>
<name>A0ABQ1UM97_9NOCA</name>